<dbReference type="SUPFAM" id="SSF56784">
    <property type="entry name" value="HAD-like"/>
    <property type="match status" value="1"/>
</dbReference>
<dbReference type="InterPro" id="IPR004274">
    <property type="entry name" value="FCP1_dom"/>
</dbReference>
<evidence type="ECO:0000256" key="2">
    <source>
        <dbReference type="ARBA" id="ARBA00022912"/>
    </source>
</evidence>
<feature type="compositionally biased region" description="Basic and acidic residues" evidence="5">
    <location>
        <begin position="34"/>
        <end position="43"/>
    </location>
</feature>
<feature type="compositionally biased region" description="Basic and acidic residues" evidence="5">
    <location>
        <begin position="63"/>
        <end position="81"/>
    </location>
</feature>
<dbReference type="InterPro" id="IPR036412">
    <property type="entry name" value="HAD-like_sf"/>
</dbReference>
<evidence type="ECO:0000256" key="3">
    <source>
        <dbReference type="ARBA" id="ARBA00037324"/>
    </source>
</evidence>
<organism evidence="7">
    <name type="scientific">Aureoumbra lagunensis</name>
    <dbReference type="NCBI Taxonomy" id="44058"/>
    <lineage>
        <taxon>Eukaryota</taxon>
        <taxon>Sar</taxon>
        <taxon>Stramenopiles</taxon>
        <taxon>Ochrophyta</taxon>
        <taxon>Pelagophyceae</taxon>
        <taxon>Pelagomonadales</taxon>
        <taxon>Aureoumbra</taxon>
    </lineage>
</organism>
<evidence type="ECO:0000259" key="6">
    <source>
        <dbReference type="PROSITE" id="PS50969"/>
    </source>
</evidence>
<dbReference type="Gene3D" id="3.40.50.1000">
    <property type="entry name" value="HAD superfamily/HAD-like"/>
    <property type="match status" value="1"/>
</dbReference>
<dbReference type="NCBIfam" id="TIGR02251">
    <property type="entry name" value="HIF-SF_euk"/>
    <property type="match status" value="1"/>
</dbReference>
<accession>A0A7S3JSF4</accession>
<proteinExistence type="inferred from homology"/>
<dbReference type="GO" id="GO:0004721">
    <property type="term" value="F:phosphoprotein phosphatase activity"/>
    <property type="evidence" value="ECO:0007669"/>
    <property type="project" value="UniProtKB-KW"/>
</dbReference>
<comment type="similarity">
    <text evidence="4">Belongs to the CTDSPL2 family.</text>
</comment>
<evidence type="ECO:0000256" key="5">
    <source>
        <dbReference type="SAM" id="MobiDB-lite"/>
    </source>
</evidence>
<feature type="domain" description="FCP1 homology" evidence="6">
    <location>
        <begin position="212"/>
        <end position="371"/>
    </location>
</feature>
<dbReference type="PROSITE" id="PS50969">
    <property type="entry name" value="FCP1"/>
    <property type="match status" value="1"/>
</dbReference>
<protein>
    <recommendedName>
        <fullName evidence="6">FCP1 homology domain-containing protein</fullName>
    </recommendedName>
</protein>
<dbReference type="FunFam" id="3.40.50.1000:FF:000015">
    <property type="entry name" value="CTD small phosphatase-like protein 2"/>
    <property type="match status" value="1"/>
</dbReference>
<feature type="compositionally biased region" description="Basic and acidic residues" evidence="5">
    <location>
        <begin position="9"/>
        <end position="20"/>
    </location>
</feature>
<name>A0A7S3JSF4_9STRA</name>
<evidence type="ECO:0000256" key="1">
    <source>
        <dbReference type="ARBA" id="ARBA00022801"/>
    </source>
</evidence>
<evidence type="ECO:0000256" key="4">
    <source>
        <dbReference type="ARBA" id="ARBA00038355"/>
    </source>
</evidence>
<feature type="region of interest" description="Disordered" evidence="5">
    <location>
        <begin position="1"/>
        <end position="81"/>
    </location>
</feature>
<dbReference type="GO" id="GO:0005634">
    <property type="term" value="C:nucleus"/>
    <property type="evidence" value="ECO:0007669"/>
    <property type="project" value="UniProtKB-ARBA"/>
</dbReference>
<dbReference type="EMBL" id="HBIJ01003735">
    <property type="protein sequence ID" value="CAE0361908.1"/>
    <property type="molecule type" value="Transcribed_RNA"/>
</dbReference>
<dbReference type="SMART" id="SM00577">
    <property type="entry name" value="CPDc"/>
    <property type="match status" value="1"/>
</dbReference>
<feature type="compositionally biased region" description="Polar residues" evidence="5">
    <location>
        <begin position="44"/>
        <end position="59"/>
    </location>
</feature>
<gene>
    <name evidence="7" type="ORF">ALAG00032_LOCUS2641</name>
</gene>
<dbReference type="PANTHER" id="PTHR12210">
    <property type="entry name" value="DULLARD PROTEIN PHOSPHATASE"/>
    <property type="match status" value="1"/>
</dbReference>
<dbReference type="InterPro" id="IPR023214">
    <property type="entry name" value="HAD_sf"/>
</dbReference>
<dbReference type="InterPro" id="IPR050365">
    <property type="entry name" value="TIM50"/>
</dbReference>
<reference evidence="7" key="1">
    <citation type="submission" date="2021-01" db="EMBL/GenBank/DDBJ databases">
        <authorList>
            <person name="Corre E."/>
            <person name="Pelletier E."/>
            <person name="Niang G."/>
            <person name="Scheremetjew M."/>
            <person name="Finn R."/>
            <person name="Kale V."/>
            <person name="Holt S."/>
            <person name="Cochrane G."/>
            <person name="Meng A."/>
            <person name="Brown T."/>
            <person name="Cohen L."/>
        </authorList>
    </citation>
    <scope>NUCLEOTIDE SEQUENCE</scope>
    <source>
        <strain evidence="7">CCMP1510</strain>
    </source>
</reference>
<sequence length="414" mass="47579">MLRVLRSRVGKEKDEEEAKKIKNSCTPTKKPTKRKIETPKPTEESSQSLKKTSTPSTASPKRKRDEIEKKENKILHRSFSEDALQESKDWDEFALYGGEEEDFENDIIFDQDGRQHVLLGETDSESDDEDAAKNDEVEALATQALEGYEAFDPFLFMKQLPEKSMLEENYPPVLPPLIVPAFEPIKKKKREMNKKNVQEDTSLKIQQNLKYVEHKTHTLVLDLDETLVHSQMEPIVNPDFVFTVHACGTSSTVYVKSRPYLKQFLAAVQRHFEIVVFTASHKAYAATLLDHIDPENIFFDHRLYREACSNVDGLYLKDLDRLGRDLSKTTIIDNTLYVFGYQPDNAIPIESWFDDDSDTALLDLLPFLDHLRNADDVRPLLRNTFQIRQKIDQASSTSSGLASSYYSDDEDDIF</sequence>
<dbReference type="CDD" id="cd07521">
    <property type="entry name" value="HAD_FCP1-like"/>
    <property type="match status" value="1"/>
</dbReference>
<keyword evidence="2" id="KW-0904">Protein phosphatase</keyword>
<keyword evidence="1" id="KW-0378">Hydrolase</keyword>
<comment type="function">
    <text evidence="3">Probable phosphatase.</text>
</comment>
<dbReference type="Pfam" id="PF03031">
    <property type="entry name" value="NIF"/>
    <property type="match status" value="1"/>
</dbReference>
<evidence type="ECO:0000313" key="7">
    <source>
        <dbReference type="EMBL" id="CAE0361908.1"/>
    </source>
</evidence>
<dbReference type="AlphaFoldDB" id="A0A7S3JSF4"/>
<dbReference type="InterPro" id="IPR011948">
    <property type="entry name" value="Dullard_phosphatase"/>
</dbReference>